<feature type="transmembrane region" description="Helical" evidence="1">
    <location>
        <begin position="167"/>
        <end position="185"/>
    </location>
</feature>
<proteinExistence type="predicted"/>
<dbReference type="EMBL" id="JBHMDO010000047">
    <property type="protein sequence ID" value="MFB9329907.1"/>
    <property type="molecule type" value="Genomic_DNA"/>
</dbReference>
<evidence type="ECO:0000256" key="1">
    <source>
        <dbReference type="SAM" id="Phobius"/>
    </source>
</evidence>
<feature type="transmembrane region" description="Helical" evidence="1">
    <location>
        <begin position="27"/>
        <end position="44"/>
    </location>
</feature>
<evidence type="ECO:0000313" key="3">
    <source>
        <dbReference type="Proteomes" id="UP001589747"/>
    </source>
</evidence>
<evidence type="ECO:0000313" key="2">
    <source>
        <dbReference type="EMBL" id="MFB9329907.1"/>
    </source>
</evidence>
<keyword evidence="1" id="KW-1133">Transmembrane helix</keyword>
<keyword evidence="1" id="KW-0472">Membrane</keyword>
<feature type="transmembrane region" description="Helical" evidence="1">
    <location>
        <begin position="144"/>
        <end position="161"/>
    </location>
</feature>
<feature type="transmembrane region" description="Helical" evidence="1">
    <location>
        <begin position="206"/>
        <end position="223"/>
    </location>
</feature>
<keyword evidence="3" id="KW-1185">Reference proteome</keyword>
<dbReference type="RefSeq" id="WP_377500601.1">
    <property type="nucleotide sequence ID" value="NZ_JBHMDO010000047.1"/>
</dbReference>
<name>A0ABV5KXE8_9BACL</name>
<comment type="caution">
    <text evidence="2">The sequence shown here is derived from an EMBL/GenBank/DDBJ whole genome shotgun (WGS) entry which is preliminary data.</text>
</comment>
<dbReference type="Proteomes" id="UP001589747">
    <property type="component" value="Unassembled WGS sequence"/>
</dbReference>
<protein>
    <submittedName>
        <fullName evidence="2">Uncharacterized protein</fullName>
    </submittedName>
</protein>
<keyword evidence="1" id="KW-0812">Transmembrane</keyword>
<gene>
    <name evidence="2" type="ORF">ACFFSY_28535</name>
</gene>
<sequence length="254" mass="29626">MPPTTARRPRAHISPFTTNQLHLRNPWVVAFFAFSYPGFANLLLQRYTKAFILILWEIFINNKAHVNTGIMYSLQGKFELAKHALDQNWLIAYLGIYMYAIWDGYRTTVDINKLYLLADREDAPMVATRIGPWDMNYMDKRKPWVALAWSAIMPGLGHLYVHKVISGLFFFGYTTAVIYFSHLLVAVHFSLTGQTAAATKSVDMQWLMYLPSIYCFIFYDAYISCVEQNKLFEKEQSYYLRNHFQSAAFKMPFK</sequence>
<reference evidence="2 3" key="1">
    <citation type="submission" date="2024-09" db="EMBL/GenBank/DDBJ databases">
        <authorList>
            <person name="Sun Q."/>
            <person name="Mori K."/>
        </authorList>
    </citation>
    <scope>NUCLEOTIDE SEQUENCE [LARGE SCALE GENOMIC DNA]</scope>
    <source>
        <strain evidence="2 3">TISTR 2452</strain>
    </source>
</reference>
<accession>A0ABV5KXE8</accession>
<organism evidence="2 3">
    <name type="scientific">Paenibacillus aurantiacus</name>
    <dbReference type="NCBI Taxonomy" id="1936118"/>
    <lineage>
        <taxon>Bacteria</taxon>
        <taxon>Bacillati</taxon>
        <taxon>Bacillota</taxon>
        <taxon>Bacilli</taxon>
        <taxon>Bacillales</taxon>
        <taxon>Paenibacillaceae</taxon>
        <taxon>Paenibacillus</taxon>
    </lineage>
</organism>